<dbReference type="InterPro" id="IPR025442">
    <property type="entry name" value="DUF4185"/>
</dbReference>
<dbReference type="Pfam" id="PF08310">
    <property type="entry name" value="LGFP"/>
    <property type="match status" value="3"/>
</dbReference>
<evidence type="ECO:0000313" key="2">
    <source>
        <dbReference type="EMBL" id="WMN01887.1"/>
    </source>
</evidence>
<dbReference type="Proteomes" id="UP001230933">
    <property type="component" value="Plasmid pMGMM8_1"/>
</dbReference>
<gene>
    <name evidence="2" type="ORF">QIE55_31805</name>
    <name evidence="3" type="ORF">QIE55_32750</name>
</gene>
<reference evidence="3" key="1">
    <citation type="submission" date="2023-08" db="EMBL/GenBank/DDBJ databases">
        <title>Isolation and Characterization of Rhodococcus erythropolis MGMM8.</title>
        <authorList>
            <person name="Diabankana R.G.C."/>
            <person name="Afordoanyi D.M."/>
            <person name="Validov S.Z."/>
        </authorList>
    </citation>
    <scope>NUCLEOTIDE SEQUENCE</scope>
    <source>
        <strain evidence="3">MGMM8</strain>
        <plasmid evidence="3">pMGMM8_1</plasmid>
    </source>
</reference>
<dbReference type="Gene3D" id="2.120.10.10">
    <property type="match status" value="1"/>
</dbReference>
<dbReference type="InterPro" id="IPR013207">
    <property type="entry name" value="LGFP"/>
</dbReference>
<evidence type="ECO:0000259" key="1">
    <source>
        <dbReference type="Pfam" id="PF13810"/>
    </source>
</evidence>
<dbReference type="RefSeq" id="WP_308371457.1">
    <property type="nucleotide sequence ID" value="NZ_CP124545.1"/>
</dbReference>
<geneLocation type="plasmid" evidence="3 4">
    <name>pMGMM8_1</name>
</geneLocation>
<dbReference type="EMBL" id="CP133191">
    <property type="protein sequence ID" value="WMN03173.1"/>
    <property type="molecule type" value="Genomic_DNA"/>
</dbReference>
<proteinExistence type="predicted"/>
<organism evidence="3 4">
    <name type="scientific">Rhodococcus erythropolis</name>
    <name type="common">Arthrobacter picolinophilus</name>
    <dbReference type="NCBI Taxonomy" id="1833"/>
    <lineage>
        <taxon>Bacteria</taxon>
        <taxon>Bacillati</taxon>
        <taxon>Actinomycetota</taxon>
        <taxon>Actinomycetes</taxon>
        <taxon>Mycobacteriales</taxon>
        <taxon>Nocardiaceae</taxon>
        <taxon>Rhodococcus</taxon>
        <taxon>Rhodococcus erythropolis group</taxon>
    </lineage>
</organism>
<evidence type="ECO:0000313" key="3">
    <source>
        <dbReference type="EMBL" id="WMN03173.1"/>
    </source>
</evidence>
<keyword evidence="3" id="KW-0614">Plasmid</keyword>
<dbReference type="Pfam" id="PF13810">
    <property type="entry name" value="DUF4185"/>
    <property type="match status" value="1"/>
</dbReference>
<dbReference type="AlphaFoldDB" id="A0AAX3ZZ58"/>
<sequence length="507" mass="55210">MPEIFVTPVASAVFVKNLTGNSQIGAWGVGGTDLGFPVRLRDGRFGFFFGDTFESLAPGGPGWRSPVMWRSTTTNLNQGIVFSSASGGGYAKEILPNAHDTRQLPSIEAPGTEFTVIPGDALTIGTRTYLSVMSVHAWDSEDWKTNFTYLAYSDDAGENWTLSQARWDNHPGALDQCWTMERHGGYVYVISTAFGRNKPAGMILRRVPEAQIFTPAAYQGWGWTEQTGWAWGNAPTPIIPGRIGEMCVRYIQGTWVLAYFDPEAYAIVTRTGARIDGLWSEPTVQVKGGDWGANDGTYGQIYGGYIHPASTLDNLHLIVLQWNTATGTPYHAIQFKTSVTPAGPVYTVGGAIGARYTQLGAETSPLGAPTGDEQPLSNGRVQDFEHGRIYWSAATGAWETYGLIAQKYLDLGGPTSPLGWPTSGELGTPNGIGRFNRFTEGNIYFNPQAGTHCVYGAIFTEYGRQGYEGGRFGFPTTDEYPTTDGRRNDFQGGWIKWIATSGKIITS</sequence>
<evidence type="ECO:0000313" key="4">
    <source>
        <dbReference type="Proteomes" id="UP001230933"/>
    </source>
</evidence>
<accession>A0AAX3ZZ58</accession>
<feature type="domain" description="DUF4185" evidence="1">
    <location>
        <begin position="21"/>
        <end position="335"/>
    </location>
</feature>
<dbReference type="Proteomes" id="UP001230933">
    <property type="component" value="Chromosome"/>
</dbReference>
<dbReference type="EMBL" id="CP124545">
    <property type="protein sequence ID" value="WMN01887.1"/>
    <property type="molecule type" value="Genomic_DNA"/>
</dbReference>
<protein>
    <submittedName>
        <fullName evidence="3">DUF4185 domain-containing protein</fullName>
    </submittedName>
</protein>
<name>A0AAX3ZZ58_RHOER</name>